<keyword evidence="2" id="KW-0067">ATP-binding</keyword>
<reference evidence="2" key="1">
    <citation type="submission" date="2013-08" db="EMBL/GenBank/DDBJ databases">
        <authorList>
            <person name="Mendez C."/>
            <person name="Richter M."/>
            <person name="Ferrer M."/>
            <person name="Sanchez J."/>
        </authorList>
    </citation>
    <scope>NUCLEOTIDE SEQUENCE</scope>
</reference>
<dbReference type="InterPro" id="IPR005467">
    <property type="entry name" value="His_kinase_dom"/>
</dbReference>
<dbReference type="InterPro" id="IPR004358">
    <property type="entry name" value="Sig_transdc_His_kin-like_C"/>
</dbReference>
<keyword evidence="2" id="KW-0547">Nucleotide-binding</keyword>
<dbReference type="GO" id="GO:0016772">
    <property type="term" value="F:transferase activity, transferring phosphorus-containing groups"/>
    <property type="evidence" value="ECO:0007669"/>
    <property type="project" value="InterPro"/>
</dbReference>
<organism evidence="2">
    <name type="scientific">mine drainage metagenome</name>
    <dbReference type="NCBI Taxonomy" id="410659"/>
    <lineage>
        <taxon>unclassified sequences</taxon>
        <taxon>metagenomes</taxon>
        <taxon>ecological metagenomes</taxon>
    </lineage>
</organism>
<dbReference type="Pfam" id="PF02518">
    <property type="entry name" value="HATPase_c"/>
    <property type="match status" value="1"/>
</dbReference>
<feature type="domain" description="Histidine kinase" evidence="1">
    <location>
        <begin position="1"/>
        <end position="92"/>
    </location>
</feature>
<feature type="non-terminal residue" evidence="2">
    <location>
        <position position="1"/>
    </location>
</feature>
<dbReference type="Gene3D" id="3.30.565.10">
    <property type="entry name" value="Histidine kinase-like ATPase, C-terminal domain"/>
    <property type="match status" value="1"/>
</dbReference>
<name>T1ADU4_9ZZZZ</name>
<dbReference type="AlphaFoldDB" id="T1ADU4"/>
<dbReference type="PANTHER" id="PTHR43065">
    <property type="entry name" value="SENSOR HISTIDINE KINASE"/>
    <property type="match status" value="1"/>
</dbReference>
<accession>T1ADU4</accession>
<gene>
    <name evidence="2" type="ORF">B2A_11231</name>
</gene>
<dbReference type="InterPro" id="IPR003594">
    <property type="entry name" value="HATPase_dom"/>
</dbReference>
<comment type="caution">
    <text evidence="2">The sequence shown here is derived from an EMBL/GenBank/DDBJ whole genome shotgun (WGS) entry which is preliminary data.</text>
</comment>
<reference evidence="2" key="2">
    <citation type="journal article" date="2014" name="ISME J.">
        <title>Microbial stratification in low pH oxic and suboxic macroscopic growths along an acid mine drainage.</title>
        <authorList>
            <person name="Mendez-Garcia C."/>
            <person name="Mesa V."/>
            <person name="Sprenger R.R."/>
            <person name="Richter M."/>
            <person name="Diez M.S."/>
            <person name="Solano J."/>
            <person name="Bargiela R."/>
            <person name="Golyshina O.V."/>
            <person name="Manteca A."/>
            <person name="Ramos J.L."/>
            <person name="Gallego J.R."/>
            <person name="Llorente I."/>
            <person name="Martins Dos Santos V.A."/>
            <person name="Jensen O.N."/>
            <person name="Pelaez A.I."/>
            <person name="Sanchez J."/>
            <person name="Ferrer M."/>
        </authorList>
    </citation>
    <scope>NUCLEOTIDE SEQUENCE</scope>
</reference>
<dbReference type="EMBL" id="AUZZ01008093">
    <property type="protein sequence ID" value="EQD39134.1"/>
    <property type="molecule type" value="Genomic_DNA"/>
</dbReference>
<protein>
    <submittedName>
        <fullName evidence="2">ATP-binding region, ATPase-like domain protein</fullName>
    </submittedName>
</protein>
<sequence length="107" mass="11452">QDAAQAHGHVTLRVKREFAHAAIEIEDDGAGMDEDFIRNRLFKPFFTTKASRGMGIGAYQAREYVHSLGGAMRVNSTPGQGTVFAIQLPLAEPAGNATLAGKLRPAS</sequence>
<dbReference type="SUPFAM" id="SSF55874">
    <property type="entry name" value="ATPase domain of HSP90 chaperone/DNA topoisomerase II/histidine kinase"/>
    <property type="match status" value="1"/>
</dbReference>
<dbReference type="SMART" id="SM00387">
    <property type="entry name" value="HATPase_c"/>
    <property type="match status" value="1"/>
</dbReference>
<dbReference type="GO" id="GO:0005524">
    <property type="term" value="F:ATP binding"/>
    <property type="evidence" value="ECO:0007669"/>
    <property type="project" value="UniProtKB-KW"/>
</dbReference>
<evidence type="ECO:0000259" key="1">
    <source>
        <dbReference type="PROSITE" id="PS50109"/>
    </source>
</evidence>
<proteinExistence type="predicted"/>
<dbReference type="PRINTS" id="PR00344">
    <property type="entry name" value="BCTRLSENSOR"/>
</dbReference>
<dbReference type="PROSITE" id="PS50109">
    <property type="entry name" value="HIS_KIN"/>
    <property type="match status" value="1"/>
</dbReference>
<evidence type="ECO:0000313" key="2">
    <source>
        <dbReference type="EMBL" id="EQD39134.1"/>
    </source>
</evidence>
<dbReference type="InterPro" id="IPR036890">
    <property type="entry name" value="HATPase_C_sf"/>
</dbReference>